<feature type="transmembrane region" description="Helical" evidence="10">
    <location>
        <begin position="140"/>
        <end position="159"/>
    </location>
</feature>
<dbReference type="NCBIfam" id="TIGR01183">
    <property type="entry name" value="ntrB"/>
    <property type="match status" value="1"/>
</dbReference>
<evidence type="ECO:0000313" key="13">
    <source>
        <dbReference type="Proteomes" id="UP001169066"/>
    </source>
</evidence>
<keyword evidence="13" id="KW-1185">Reference proteome</keyword>
<evidence type="ECO:0000313" key="12">
    <source>
        <dbReference type="EMBL" id="MDM5263512.1"/>
    </source>
</evidence>
<evidence type="ECO:0000256" key="2">
    <source>
        <dbReference type="ARBA" id="ARBA00004651"/>
    </source>
</evidence>
<dbReference type="EMBL" id="JAQIBC010000002">
    <property type="protein sequence ID" value="MDM5263512.1"/>
    <property type="molecule type" value="Genomic_DNA"/>
</dbReference>
<evidence type="ECO:0000256" key="9">
    <source>
        <dbReference type="ARBA" id="ARBA00023136"/>
    </source>
</evidence>
<feature type="transmembrane region" description="Helical" evidence="10">
    <location>
        <begin position="9"/>
        <end position="30"/>
    </location>
</feature>
<dbReference type="SUPFAM" id="SSF161098">
    <property type="entry name" value="MetI-like"/>
    <property type="match status" value="1"/>
</dbReference>
<dbReference type="InterPro" id="IPR000515">
    <property type="entry name" value="MetI-like"/>
</dbReference>
<evidence type="ECO:0000256" key="1">
    <source>
        <dbReference type="ARBA" id="ARBA00004533"/>
    </source>
</evidence>
<comment type="similarity">
    <text evidence="10">Belongs to the binding-protein-dependent transport system permease family.</text>
</comment>
<evidence type="ECO:0000256" key="8">
    <source>
        <dbReference type="ARBA" id="ARBA00023065"/>
    </source>
</evidence>
<keyword evidence="8" id="KW-0406">Ion transport</keyword>
<protein>
    <submittedName>
        <fullName evidence="12">Nitrate ABC transporter permease</fullName>
    </submittedName>
</protein>
<keyword evidence="7 10" id="KW-1133">Transmembrane helix</keyword>
<feature type="transmembrane region" description="Helical" evidence="10">
    <location>
        <begin position="114"/>
        <end position="134"/>
    </location>
</feature>
<proteinExistence type="inferred from homology"/>
<keyword evidence="3 10" id="KW-0813">Transport</keyword>
<accession>A0ABT7QRU4</accession>
<reference evidence="12" key="1">
    <citation type="submission" date="2023-01" db="EMBL/GenBank/DDBJ databases">
        <title>Sulfurovum sp. XTW-4 genome assembly.</title>
        <authorList>
            <person name="Wang J."/>
        </authorList>
    </citation>
    <scope>NUCLEOTIDE SEQUENCE</scope>
    <source>
        <strain evidence="12">XTW-4</strain>
    </source>
</reference>
<organism evidence="12 13">
    <name type="scientific">Sulfurovum xiamenensis</name>
    <dbReference type="NCBI Taxonomy" id="3019066"/>
    <lineage>
        <taxon>Bacteria</taxon>
        <taxon>Pseudomonadati</taxon>
        <taxon>Campylobacterota</taxon>
        <taxon>Epsilonproteobacteria</taxon>
        <taxon>Campylobacterales</taxon>
        <taxon>Sulfurovaceae</taxon>
        <taxon>Sulfurovum</taxon>
    </lineage>
</organism>
<keyword evidence="5" id="KW-0997">Cell inner membrane</keyword>
<comment type="caution">
    <text evidence="12">The sequence shown here is derived from an EMBL/GenBank/DDBJ whole genome shotgun (WGS) entry which is preliminary data.</text>
</comment>
<dbReference type="Proteomes" id="UP001169066">
    <property type="component" value="Unassembled WGS sequence"/>
</dbReference>
<evidence type="ECO:0000256" key="6">
    <source>
        <dbReference type="ARBA" id="ARBA00022692"/>
    </source>
</evidence>
<keyword evidence="6 10" id="KW-0812">Transmembrane</keyword>
<evidence type="ECO:0000256" key="7">
    <source>
        <dbReference type="ARBA" id="ARBA00022989"/>
    </source>
</evidence>
<dbReference type="PROSITE" id="PS50928">
    <property type="entry name" value="ABC_TM1"/>
    <property type="match status" value="1"/>
</dbReference>
<evidence type="ECO:0000259" key="11">
    <source>
        <dbReference type="PROSITE" id="PS50928"/>
    </source>
</evidence>
<feature type="transmembrane region" description="Helical" evidence="10">
    <location>
        <begin position="83"/>
        <end position="102"/>
    </location>
</feature>
<evidence type="ECO:0000256" key="5">
    <source>
        <dbReference type="ARBA" id="ARBA00022519"/>
    </source>
</evidence>
<dbReference type="InterPro" id="IPR035906">
    <property type="entry name" value="MetI-like_sf"/>
</dbReference>
<name>A0ABT7QRU4_9BACT</name>
<gene>
    <name evidence="12" type="primary">ntrB</name>
    <name evidence="12" type="ORF">PF327_04815</name>
</gene>
<dbReference type="RefSeq" id="WP_008242575.1">
    <property type="nucleotide sequence ID" value="NZ_JAQIBC010000002.1"/>
</dbReference>
<dbReference type="Pfam" id="PF00528">
    <property type="entry name" value="BPD_transp_1"/>
    <property type="match status" value="1"/>
</dbReference>
<evidence type="ECO:0000256" key="4">
    <source>
        <dbReference type="ARBA" id="ARBA00022475"/>
    </source>
</evidence>
<feature type="transmembrane region" description="Helical" evidence="10">
    <location>
        <begin position="205"/>
        <end position="227"/>
    </location>
</feature>
<dbReference type="Gene3D" id="1.10.3720.10">
    <property type="entry name" value="MetI-like"/>
    <property type="match status" value="1"/>
</dbReference>
<keyword evidence="9 10" id="KW-0472">Membrane</keyword>
<feature type="transmembrane region" description="Helical" evidence="10">
    <location>
        <begin position="233"/>
        <end position="252"/>
    </location>
</feature>
<evidence type="ECO:0000256" key="3">
    <source>
        <dbReference type="ARBA" id="ARBA00022448"/>
    </source>
</evidence>
<dbReference type="PANTHER" id="PTHR30151">
    <property type="entry name" value="ALKANE SULFONATE ABC TRANSPORTER-RELATED, MEMBRANE SUBUNIT"/>
    <property type="match status" value="1"/>
</dbReference>
<feature type="domain" description="ABC transmembrane type-1" evidence="11">
    <location>
        <begin position="76"/>
        <end position="256"/>
    </location>
</feature>
<dbReference type="InterPro" id="IPR005889">
    <property type="entry name" value="NtrB"/>
</dbReference>
<comment type="subcellular location">
    <subcellularLocation>
        <location evidence="1">Cell inner membrane</location>
    </subcellularLocation>
    <subcellularLocation>
        <location evidence="2 10">Cell membrane</location>
        <topology evidence="2 10">Multi-pass membrane protein</topology>
    </subcellularLocation>
</comment>
<keyword evidence="4" id="KW-1003">Cell membrane</keyword>
<sequence>MKYELIKKIILPLLVLSTIWGIWSGIASVVDGFPTPANTYLAAFGGEDAEGDEIDGIFANPFYIDSEEDKGIFWHLLASLKKVFGGFALSLIIGIPLGLHIGMSKNLQYAFDPIIHLLKPVSPLAWLPLLLFIFKDSNMTVISTIFLTSLWPVMIYTVLGVRSVSENYMNVARVLRFNALEKVVQIILPVAVPYIFSGMRLSLGLSWLVIIGAEMLAGGIGIGTWIWNAYDDLAYSHVIIGMFLVSIIGFILDLMMRKVSDFFDYTKKGRAS</sequence>
<dbReference type="CDD" id="cd06261">
    <property type="entry name" value="TM_PBP2"/>
    <property type="match status" value="1"/>
</dbReference>
<evidence type="ECO:0000256" key="10">
    <source>
        <dbReference type="RuleBase" id="RU363032"/>
    </source>
</evidence>
<dbReference type="PANTHER" id="PTHR30151:SF7">
    <property type="entry name" value="NITRATE IMPORT PERMEASE PROTEIN NRTB"/>
    <property type="match status" value="1"/>
</dbReference>